<dbReference type="GO" id="GO:0097367">
    <property type="term" value="F:carbohydrate derivative binding"/>
    <property type="evidence" value="ECO:0007669"/>
    <property type="project" value="InterPro"/>
</dbReference>
<dbReference type="Pfam" id="PF13580">
    <property type="entry name" value="SIS_2"/>
    <property type="match status" value="1"/>
</dbReference>
<name>A0A0C5VM25_9GAMM</name>
<accession>A0A0C5VM25</accession>
<evidence type="ECO:0000313" key="2">
    <source>
        <dbReference type="EMBL" id="AJQ94418.1"/>
    </source>
</evidence>
<dbReference type="InterPro" id="IPR035461">
    <property type="entry name" value="GmhA/DiaA"/>
</dbReference>
<protein>
    <submittedName>
        <fullName evidence="2">Phosphoheptose isomerase</fullName>
        <ecNumber evidence="2">5.3.1.-</ecNumber>
    </submittedName>
</protein>
<gene>
    <name evidence="2" type="ORF">YC6258_02380</name>
</gene>
<dbReference type="PROSITE" id="PS51464">
    <property type="entry name" value="SIS"/>
    <property type="match status" value="1"/>
</dbReference>
<dbReference type="OrthoDB" id="9810929at2"/>
<sequence length="198" mass="21591">MNLRQRIDELFEDHLTNTHRVMDVVSPGIAMAAEYIVSSLVNDAKILTCGNGTSALSAELLSYSLTGKLQRERPGLPIVNLSTSHMMMSGIDVDFAVGMAFERQIRTLAQAGDILVAYSPDGACRSIYEAIIAAREKGMMVVAVTGKDGGMIGQMLCEPELEIRIPSNSPPRVLEIQTLVTHCLVDLVENLLFGAEYY</sequence>
<dbReference type="Proteomes" id="UP000032266">
    <property type="component" value="Chromosome"/>
</dbReference>
<dbReference type="AlphaFoldDB" id="A0A0C5VM25"/>
<dbReference type="RefSeq" id="WP_044616948.1">
    <property type="nucleotide sequence ID" value="NZ_CP007142.1"/>
</dbReference>
<dbReference type="STRING" id="1445510.YC6258_02380"/>
<evidence type="ECO:0000313" key="3">
    <source>
        <dbReference type="Proteomes" id="UP000032266"/>
    </source>
</evidence>
<dbReference type="InterPro" id="IPR001347">
    <property type="entry name" value="SIS_dom"/>
</dbReference>
<feature type="domain" description="SIS" evidence="1">
    <location>
        <begin position="36"/>
        <end position="198"/>
    </location>
</feature>
<dbReference type="InterPro" id="IPR046348">
    <property type="entry name" value="SIS_dom_sf"/>
</dbReference>
<dbReference type="HOGENOM" id="CLU_080999_3_1_6"/>
<keyword evidence="2" id="KW-0413">Isomerase</keyword>
<dbReference type="EMBL" id="CP007142">
    <property type="protein sequence ID" value="AJQ94418.1"/>
    <property type="molecule type" value="Genomic_DNA"/>
</dbReference>
<dbReference type="SUPFAM" id="SSF53697">
    <property type="entry name" value="SIS domain"/>
    <property type="match status" value="1"/>
</dbReference>
<evidence type="ECO:0000259" key="1">
    <source>
        <dbReference type="PROSITE" id="PS51464"/>
    </source>
</evidence>
<dbReference type="InterPro" id="IPR050099">
    <property type="entry name" value="SIS_GmhA/DiaA_subfam"/>
</dbReference>
<dbReference type="EC" id="5.3.1.-" evidence="2"/>
<keyword evidence="3" id="KW-1185">Reference proteome</keyword>
<proteinExistence type="predicted"/>
<reference evidence="2 3" key="1">
    <citation type="submission" date="2014-01" db="EMBL/GenBank/DDBJ databases">
        <title>Full genme sequencing of cellulolytic bacterium Gynuella sunshinyii YC6258T gen. nov., sp. nov.</title>
        <authorList>
            <person name="Khan H."/>
            <person name="Chung E.J."/>
            <person name="Chung Y.R."/>
        </authorList>
    </citation>
    <scope>NUCLEOTIDE SEQUENCE [LARGE SCALE GENOMIC DNA]</scope>
    <source>
        <strain evidence="2 3">YC6258</strain>
    </source>
</reference>
<dbReference type="PANTHER" id="PTHR30390:SF6">
    <property type="entry name" value="DNAA INITIATOR-ASSOCIATING PROTEIN DIAA"/>
    <property type="match status" value="1"/>
</dbReference>
<dbReference type="CDD" id="cd05006">
    <property type="entry name" value="SIS_GmhA"/>
    <property type="match status" value="1"/>
</dbReference>
<dbReference type="Gene3D" id="3.40.50.10490">
    <property type="entry name" value="Glucose-6-phosphate isomerase like protein, domain 1"/>
    <property type="match status" value="1"/>
</dbReference>
<dbReference type="GO" id="GO:0016853">
    <property type="term" value="F:isomerase activity"/>
    <property type="evidence" value="ECO:0007669"/>
    <property type="project" value="UniProtKB-KW"/>
</dbReference>
<dbReference type="PANTHER" id="PTHR30390">
    <property type="entry name" value="SEDOHEPTULOSE 7-PHOSPHATE ISOMERASE / DNAA INITIATOR-ASSOCIATING FACTOR FOR REPLICATION INITIATION"/>
    <property type="match status" value="1"/>
</dbReference>
<dbReference type="KEGG" id="gsn:YC6258_02380"/>
<dbReference type="GO" id="GO:1901135">
    <property type="term" value="P:carbohydrate derivative metabolic process"/>
    <property type="evidence" value="ECO:0007669"/>
    <property type="project" value="InterPro"/>
</dbReference>
<organism evidence="2 3">
    <name type="scientific">Gynuella sunshinyii YC6258</name>
    <dbReference type="NCBI Taxonomy" id="1445510"/>
    <lineage>
        <taxon>Bacteria</taxon>
        <taxon>Pseudomonadati</taxon>
        <taxon>Pseudomonadota</taxon>
        <taxon>Gammaproteobacteria</taxon>
        <taxon>Oceanospirillales</taxon>
        <taxon>Saccharospirillaceae</taxon>
        <taxon>Gynuella</taxon>
    </lineage>
</organism>